<evidence type="ECO:0000256" key="7">
    <source>
        <dbReference type="ARBA" id="ARBA00022729"/>
    </source>
</evidence>
<dbReference type="PANTHER" id="PTHR32552">
    <property type="entry name" value="FERRICHROME IRON RECEPTOR-RELATED"/>
    <property type="match status" value="1"/>
</dbReference>
<evidence type="ECO:0000256" key="5">
    <source>
        <dbReference type="ARBA" id="ARBA00022496"/>
    </source>
</evidence>
<evidence type="ECO:0000313" key="19">
    <source>
        <dbReference type="EMBL" id="MFB2714920.1"/>
    </source>
</evidence>
<evidence type="ECO:0000256" key="6">
    <source>
        <dbReference type="ARBA" id="ARBA00022692"/>
    </source>
</evidence>
<comment type="subcellular location">
    <subcellularLocation>
        <location evidence="1 14">Cell outer membrane</location>
        <topology evidence="1 14">Multi-pass membrane protein</topology>
    </subcellularLocation>
</comment>
<organism evidence="19 20">
    <name type="scientific">Marinobacter shengliensis</name>
    <dbReference type="NCBI Taxonomy" id="1389223"/>
    <lineage>
        <taxon>Bacteria</taxon>
        <taxon>Pseudomonadati</taxon>
        <taxon>Pseudomonadota</taxon>
        <taxon>Gammaproteobacteria</taxon>
        <taxon>Pseudomonadales</taxon>
        <taxon>Marinobacteraceae</taxon>
        <taxon>Marinobacter</taxon>
    </lineage>
</organism>
<name>A0ABV4W409_9GAMM</name>
<dbReference type="EMBL" id="JBHFLD010000005">
    <property type="protein sequence ID" value="MFB2714920.1"/>
    <property type="molecule type" value="Genomic_DNA"/>
</dbReference>
<keyword evidence="12 19" id="KW-0675">Receptor</keyword>
<keyword evidence="9" id="KW-0406">Ion transport</keyword>
<dbReference type="PANTHER" id="PTHR32552:SF68">
    <property type="entry name" value="FERRICHROME OUTER MEMBRANE TRANSPORTER_PHAGE RECEPTOR"/>
    <property type="match status" value="1"/>
</dbReference>
<evidence type="ECO:0000256" key="1">
    <source>
        <dbReference type="ARBA" id="ARBA00004571"/>
    </source>
</evidence>
<dbReference type="InterPro" id="IPR000531">
    <property type="entry name" value="Beta-barrel_TonB"/>
</dbReference>
<keyword evidence="10 15" id="KW-0798">TonB box</keyword>
<evidence type="ECO:0000256" key="10">
    <source>
        <dbReference type="ARBA" id="ARBA00023077"/>
    </source>
</evidence>
<keyword evidence="7 16" id="KW-0732">Signal</keyword>
<dbReference type="Pfam" id="PF00593">
    <property type="entry name" value="TonB_dep_Rec_b-barrel"/>
    <property type="match status" value="1"/>
</dbReference>
<dbReference type="InterPro" id="IPR037066">
    <property type="entry name" value="Plug_dom_sf"/>
</dbReference>
<keyword evidence="6 14" id="KW-0812">Transmembrane</keyword>
<dbReference type="SUPFAM" id="SSF56935">
    <property type="entry name" value="Porins"/>
    <property type="match status" value="1"/>
</dbReference>
<keyword evidence="3 14" id="KW-0813">Transport</keyword>
<evidence type="ECO:0000256" key="14">
    <source>
        <dbReference type="PROSITE-ProRule" id="PRU01360"/>
    </source>
</evidence>
<keyword evidence="5" id="KW-0410">Iron transport</keyword>
<keyword evidence="20" id="KW-1185">Reference proteome</keyword>
<dbReference type="RefSeq" id="WP_374813222.1">
    <property type="nucleotide sequence ID" value="NZ_JBHFLD010000005.1"/>
</dbReference>
<evidence type="ECO:0000259" key="17">
    <source>
        <dbReference type="Pfam" id="PF00593"/>
    </source>
</evidence>
<keyword evidence="13 14" id="KW-0998">Cell outer membrane</keyword>
<dbReference type="CDD" id="cd01347">
    <property type="entry name" value="ligand_gated_channel"/>
    <property type="match status" value="1"/>
</dbReference>
<evidence type="ECO:0000256" key="3">
    <source>
        <dbReference type="ARBA" id="ARBA00022448"/>
    </source>
</evidence>
<dbReference type="PROSITE" id="PS52016">
    <property type="entry name" value="TONB_DEPENDENT_REC_3"/>
    <property type="match status" value="1"/>
</dbReference>
<dbReference type="NCBIfam" id="TIGR01783">
    <property type="entry name" value="TonB-siderophor"/>
    <property type="match status" value="1"/>
</dbReference>
<dbReference type="Gene3D" id="2.40.170.20">
    <property type="entry name" value="TonB-dependent receptor, beta-barrel domain"/>
    <property type="match status" value="1"/>
</dbReference>
<sequence>MQLPTSTKNKEYKHSPRGSWTAGLLTLAVSSTPALAQETLTPIDVSGERIEDPSAPVDGYIATSSRAGTKTNTPITEIPQSISVVTADQMQDQGVASVQEALRYTVGVGAEQFGLDSRGDWQSVRGGDPVIFLDGMQKTFGFYQSPRTEPYLLERIEVIRGPSSVLYGQGNVGGLVNLATKRPQAEQSTELKLQVGNHSRKQAAVDSTGALNEDGTLLYRFIALGRDSDTQVNKVEDNRVVIAPSITWRPTNQTEWTVMALHQEDRSGTTTQFLPIEGTLKPSPFGLPQIPIDLFISEPDFDRYNTKENAVTSLLSHQLNNVWTVRQSLRYSETEVDYQSIYPQFTPALKENGDIARVAYANKPNLDTLTADHQAEALFSTGNVDHTVLLGWDYQHAVSSSRRAYKADIGDLNVFNPVYGNYDRLTESDFSDTPENTVIQSGFYAQNQMTINDRWIAVLGLRHDSARNKTEGGTAFTDEEVTGRAGLMYKFSNGVTPFVSYSESFKPVTGLDAFNNPFEPLKGEQVEVGVKYQPTDSASLYTATVYDLREKNRQAPDPVNPNNQIQNGETSARGIELEAKVDVNAHWDLIANYAYTDTEVEEGNNKGARLPSIPAHTASIWSQHDLRSVGIPGLRAGAGVRYVGSSWDGTDQLKTPAETLLDAMIAYGRDNWELALNVNNLTNETYFTTCLARGDCFVGTKRTVTGTLSYRF</sequence>
<evidence type="ECO:0000256" key="15">
    <source>
        <dbReference type="RuleBase" id="RU003357"/>
    </source>
</evidence>
<feature type="chain" id="PRO_5047380190" evidence="16">
    <location>
        <begin position="37"/>
        <end position="712"/>
    </location>
</feature>
<keyword evidence="4 14" id="KW-1134">Transmembrane beta strand</keyword>
<keyword evidence="11 14" id="KW-0472">Membrane</keyword>
<dbReference type="Proteomes" id="UP001576762">
    <property type="component" value="Unassembled WGS sequence"/>
</dbReference>
<evidence type="ECO:0000259" key="18">
    <source>
        <dbReference type="Pfam" id="PF07715"/>
    </source>
</evidence>
<evidence type="ECO:0000256" key="12">
    <source>
        <dbReference type="ARBA" id="ARBA00023170"/>
    </source>
</evidence>
<evidence type="ECO:0000256" key="8">
    <source>
        <dbReference type="ARBA" id="ARBA00023004"/>
    </source>
</evidence>
<comment type="similarity">
    <text evidence="2 14 15">Belongs to the TonB-dependent receptor family.</text>
</comment>
<dbReference type="Pfam" id="PF07715">
    <property type="entry name" value="Plug"/>
    <property type="match status" value="1"/>
</dbReference>
<gene>
    <name evidence="19" type="ORF">ACE05E_05425</name>
</gene>
<evidence type="ECO:0000256" key="16">
    <source>
        <dbReference type="SAM" id="SignalP"/>
    </source>
</evidence>
<evidence type="ECO:0000256" key="4">
    <source>
        <dbReference type="ARBA" id="ARBA00022452"/>
    </source>
</evidence>
<feature type="signal peptide" evidence="16">
    <location>
        <begin position="1"/>
        <end position="36"/>
    </location>
</feature>
<dbReference type="InterPro" id="IPR039426">
    <property type="entry name" value="TonB-dep_rcpt-like"/>
</dbReference>
<dbReference type="InterPro" id="IPR010105">
    <property type="entry name" value="TonB_sidphr_rcpt"/>
</dbReference>
<protein>
    <submittedName>
        <fullName evidence="19">TonB-dependent siderophore receptor</fullName>
    </submittedName>
</protein>
<comment type="caution">
    <text evidence="19">The sequence shown here is derived from an EMBL/GenBank/DDBJ whole genome shotgun (WGS) entry which is preliminary data.</text>
</comment>
<proteinExistence type="inferred from homology"/>
<feature type="domain" description="TonB-dependent receptor plug" evidence="18">
    <location>
        <begin position="76"/>
        <end position="174"/>
    </location>
</feature>
<dbReference type="InterPro" id="IPR036942">
    <property type="entry name" value="Beta-barrel_TonB_sf"/>
</dbReference>
<evidence type="ECO:0000256" key="13">
    <source>
        <dbReference type="ARBA" id="ARBA00023237"/>
    </source>
</evidence>
<evidence type="ECO:0000256" key="9">
    <source>
        <dbReference type="ARBA" id="ARBA00023065"/>
    </source>
</evidence>
<dbReference type="Gene3D" id="2.170.130.10">
    <property type="entry name" value="TonB-dependent receptor, plug domain"/>
    <property type="match status" value="1"/>
</dbReference>
<reference evidence="19 20" key="1">
    <citation type="submission" date="2024-09" db="EMBL/GenBank/DDBJ databases">
        <title>Draft genome sequences of 6 high pH adapted Marinobacter shengliensis sp. isolated from Mariana forearc serpentinite mud volcanoes.</title>
        <authorList>
            <person name="Elkassas S."/>
            <person name="Serres M."/>
            <person name="Michael N."/>
            <person name="Amina P."/>
            <person name="Teodora Z."/>
            <person name="Julie H."/>
        </authorList>
    </citation>
    <scope>NUCLEOTIDE SEQUENCE [LARGE SCALE GENOMIC DNA]</scope>
    <source>
        <strain evidence="19 20">EB4</strain>
    </source>
</reference>
<dbReference type="InterPro" id="IPR012910">
    <property type="entry name" value="Plug_dom"/>
</dbReference>
<feature type="domain" description="TonB-dependent receptor-like beta-barrel" evidence="17">
    <location>
        <begin position="290"/>
        <end position="681"/>
    </location>
</feature>
<accession>A0ABV4W409</accession>
<evidence type="ECO:0000313" key="20">
    <source>
        <dbReference type="Proteomes" id="UP001576762"/>
    </source>
</evidence>
<evidence type="ECO:0000256" key="11">
    <source>
        <dbReference type="ARBA" id="ARBA00023136"/>
    </source>
</evidence>
<evidence type="ECO:0000256" key="2">
    <source>
        <dbReference type="ARBA" id="ARBA00009810"/>
    </source>
</evidence>
<keyword evidence="8" id="KW-0408">Iron</keyword>